<dbReference type="Pfam" id="PF03886">
    <property type="entry name" value="ABC_trans_aux"/>
    <property type="match status" value="1"/>
</dbReference>
<feature type="domain" description="ABC-type transport auxiliary lipoprotein component" evidence="1">
    <location>
        <begin position="47"/>
        <end position="196"/>
    </location>
</feature>
<proteinExistence type="predicted"/>
<dbReference type="RefSeq" id="WP_284152614.1">
    <property type="nucleotide sequence ID" value="NZ_AP025516.1"/>
</dbReference>
<name>A0ABN6M8Z2_9BACT</name>
<dbReference type="Proteomes" id="UP000830055">
    <property type="component" value="Chromosome"/>
</dbReference>
<gene>
    <name evidence="2" type="ORF">DPPLL_36710</name>
</gene>
<dbReference type="InterPro" id="IPR005586">
    <property type="entry name" value="ABC_trans_aux"/>
</dbReference>
<protein>
    <recommendedName>
        <fullName evidence="1">ABC-type transport auxiliary lipoprotein component domain-containing protein</fullName>
    </recommendedName>
</protein>
<organism evidence="2 3">
    <name type="scientific">Desulfofustis limnaeus</name>
    <dbReference type="NCBI Taxonomy" id="2740163"/>
    <lineage>
        <taxon>Bacteria</taxon>
        <taxon>Pseudomonadati</taxon>
        <taxon>Thermodesulfobacteriota</taxon>
        <taxon>Desulfobulbia</taxon>
        <taxon>Desulfobulbales</taxon>
        <taxon>Desulfocapsaceae</taxon>
        <taxon>Desulfofustis</taxon>
    </lineage>
</organism>
<dbReference type="EMBL" id="AP025516">
    <property type="protein sequence ID" value="BDD89306.1"/>
    <property type="molecule type" value="Genomic_DNA"/>
</dbReference>
<accession>A0ABN6M8Z2</accession>
<evidence type="ECO:0000313" key="3">
    <source>
        <dbReference type="Proteomes" id="UP000830055"/>
    </source>
</evidence>
<dbReference type="Gene3D" id="3.40.50.10610">
    <property type="entry name" value="ABC-type transport auxiliary lipoprotein component"/>
    <property type="match status" value="1"/>
</dbReference>
<sequence>MNVKLRVVWWITVLAILTICAGCSSRPPTHYYALSVLADDSTMPLSPRDPERRQVLGVGPIALPAYLDHPSITIRSDETTLFRSDLHRWGGSLHDEVSRVLVENLDRLLPEERFIVLPWMETAVSDFRVQISISRFEGVAEQGVVLHGSWLLFGGRSSTPLAADTVEVREEIEGDGYRELVLAMSRCLVAMGGSIAGAIIDRQAVYTTERVTQEAP</sequence>
<evidence type="ECO:0000313" key="2">
    <source>
        <dbReference type="EMBL" id="BDD89306.1"/>
    </source>
</evidence>
<reference evidence="2 3" key="1">
    <citation type="submission" date="2022-01" db="EMBL/GenBank/DDBJ databases">
        <title>Desulfofustis limnae sp. nov., a novel mesophilic sulfate-reducing bacterium isolated from marsh soil.</title>
        <authorList>
            <person name="Watanabe M."/>
            <person name="Takahashi A."/>
            <person name="Kojima H."/>
            <person name="Fukui M."/>
        </authorList>
    </citation>
    <scope>NUCLEOTIDE SEQUENCE [LARGE SCALE GENOMIC DNA]</scope>
    <source>
        <strain evidence="2 3">PPLL</strain>
    </source>
</reference>
<dbReference type="SUPFAM" id="SSF159594">
    <property type="entry name" value="XCC0632-like"/>
    <property type="match status" value="1"/>
</dbReference>
<evidence type="ECO:0000259" key="1">
    <source>
        <dbReference type="Pfam" id="PF03886"/>
    </source>
</evidence>
<keyword evidence="3" id="KW-1185">Reference proteome</keyword>